<dbReference type="Proteomes" id="UP000268652">
    <property type="component" value="Unassembled WGS sequence"/>
</dbReference>
<name>A0A3A9WEB6_9ACTN</name>
<dbReference type="InterPro" id="IPR041881">
    <property type="entry name" value="PqqD_sf"/>
</dbReference>
<dbReference type="EMBL" id="RBDY01000005">
    <property type="protein sequence ID" value="RKN24913.1"/>
    <property type="molecule type" value="Genomic_DNA"/>
</dbReference>
<keyword evidence="3" id="KW-1185">Reference proteome</keyword>
<evidence type="ECO:0000313" key="3">
    <source>
        <dbReference type="Proteomes" id="UP000268652"/>
    </source>
</evidence>
<proteinExistence type="predicted"/>
<accession>A0A3A9WEB6</accession>
<sequence>MKLRADVTAADTEGATVLLDGRSGRYYQLNATGALVLRDLLAGAAPGEIAGRLAATRPVTTERARADVAALLDHLTRAGLVVPA</sequence>
<evidence type="ECO:0000313" key="1">
    <source>
        <dbReference type="EMBL" id="RKN10653.1"/>
    </source>
</evidence>
<evidence type="ECO:0000313" key="2">
    <source>
        <dbReference type="EMBL" id="RKN24913.1"/>
    </source>
</evidence>
<dbReference type="EMBL" id="RBDX01000005">
    <property type="protein sequence ID" value="RKN10653.1"/>
    <property type="molecule type" value="Genomic_DNA"/>
</dbReference>
<organism evidence="1 4">
    <name type="scientific">Streptomyces radicis</name>
    <dbReference type="NCBI Taxonomy" id="1750517"/>
    <lineage>
        <taxon>Bacteria</taxon>
        <taxon>Bacillati</taxon>
        <taxon>Actinomycetota</taxon>
        <taxon>Actinomycetes</taxon>
        <taxon>Kitasatosporales</taxon>
        <taxon>Streptomycetaceae</taxon>
        <taxon>Streptomyces</taxon>
    </lineage>
</organism>
<dbReference type="AlphaFoldDB" id="A0A3A9WEB6"/>
<dbReference type="OrthoDB" id="5195143at2"/>
<dbReference type="Gene3D" id="1.10.10.1150">
    <property type="entry name" value="Coenzyme PQQ synthesis protein D (PqqD)"/>
    <property type="match status" value="1"/>
</dbReference>
<dbReference type="InterPro" id="IPR008792">
    <property type="entry name" value="PQQD"/>
</dbReference>
<evidence type="ECO:0000313" key="4">
    <source>
        <dbReference type="Proteomes" id="UP000275024"/>
    </source>
</evidence>
<dbReference type="Proteomes" id="UP000275024">
    <property type="component" value="Unassembled WGS sequence"/>
</dbReference>
<gene>
    <name evidence="2" type="ORF">D7318_09705</name>
    <name evidence="1" type="ORF">D7319_08530</name>
</gene>
<dbReference type="Pfam" id="PF05402">
    <property type="entry name" value="PqqD"/>
    <property type="match status" value="1"/>
</dbReference>
<comment type="caution">
    <text evidence="1">The sequence shown here is derived from an EMBL/GenBank/DDBJ whole genome shotgun (WGS) entry which is preliminary data.</text>
</comment>
<dbReference type="NCBIfam" id="NF033530">
    <property type="entry name" value="lasso_PqqD_Strm"/>
    <property type="match status" value="1"/>
</dbReference>
<protein>
    <submittedName>
        <fullName evidence="1">Lasso peptide biosynthesis PqqD family chaperone</fullName>
    </submittedName>
</protein>
<reference evidence="3 4" key="1">
    <citation type="submission" date="2018-09" db="EMBL/GenBank/DDBJ databases">
        <title>Streptomyces sp. nov. DS1-2, an endophytic actinomycete isolated from roots of Dendrobium scabrilingue.</title>
        <authorList>
            <person name="Kuncharoen N."/>
            <person name="Kudo T."/>
            <person name="Ohkuma M."/>
            <person name="Yuki M."/>
            <person name="Tanasupawat S."/>
        </authorList>
    </citation>
    <scope>NUCLEOTIDE SEQUENCE [LARGE SCALE GENOMIC DNA]</scope>
    <source>
        <strain evidence="1 4">AZ1-7</strain>
        <strain evidence="2 3">DS1-2</strain>
    </source>
</reference>